<keyword evidence="2 8" id="KW-0808">Transferase</keyword>
<dbReference type="EMBL" id="ML977028">
    <property type="protein sequence ID" value="KAF1950197.1"/>
    <property type="molecule type" value="Genomic_DNA"/>
</dbReference>
<keyword evidence="9" id="KW-1185">Reference proteome</keyword>
<dbReference type="GO" id="GO:0032259">
    <property type="term" value="P:methylation"/>
    <property type="evidence" value="ECO:0007669"/>
    <property type="project" value="UniProtKB-KW"/>
</dbReference>
<evidence type="ECO:0000256" key="5">
    <source>
        <dbReference type="ARBA" id="ARBA00023604"/>
    </source>
</evidence>
<evidence type="ECO:0000256" key="1">
    <source>
        <dbReference type="ARBA" id="ARBA00022603"/>
    </source>
</evidence>
<dbReference type="InterPro" id="IPR036390">
    <property type="entry name" value="WH_DNA-bd_sf"/>
</dbReference>
<dbReference type="SUPFAM" id="SSF46785">
    <property type="entry name" value="Winged helix' DNA-binding domain"/>
    <property type="match status" value="1"/>
</dbReference>
<evidence type="ECO:0000256" key="2">
    <source>
        <dbReference type="ARBA" id="ARBA00022679"/>
    </source>
</evidence>
<keyword evidence="3" id="KW-0949">S-adenosyl-L-methionine</keyword>
<comment type="similarity">
    <text evidence="5">Belongs to the asaB hydroxylase/desaturase family.</text>
</comment>
<evidence type="ECO:0000259" key="7">
    <source>
        <dbReference type="Pfam" id="PF08100"/>
    </source>
</evidence>
<gene>
    <name evidence="8" type="ORF">CC80DRAFT_456348</name>
</gene>
<dbReference type="Gene3D" id="3.40.50.150">
    <property type="entry name" value="Vaccinia Virus protein VP39"/>
    <property type="match status" value="1"/>
</dbReference>
<evidence type="ECO:0000313" key="9">
    <source>
        <dbReference type="Proteomes" id="UP000800035"/>
    </source>
</evidence>
<sequence>MEIMEAVLEGLVASLEQVLSHLNGDAKASLQTSLHDTSKLPNKEISSLSYEALDLLSRVRLLLEPPHLILADHFLGYMNTKALCAAVELHVPDILQSGPRTLEKLATECKARPDRLRQIMRTLHNNGIFEYSRADDKYSNNHTATLLLSDHWSQWQNWVHLYGNEFYDMARGIPASCTEDATRCPAQINYNTEDSMFKYFTDQGWIAKLHKTLSGSAVAQAPGIIEDYPWEEVANGTVVDVGGGGGGLIALLLRKYKTMKGAVLDAPAVIEQARANFHGPEGQYRDVSDQIPSENLIAGDFFVELPTSDVFTIKWCLHDWDDEKASIILTNIRKALKRSSKSRLVILESVLTDGHIGRMTRYADINMMVAVGGKERDEAEWRKLAEATGWKLRKIYPLRNAWPSAIEFVPVWPAKEDVKTNVKTNDDATREGSQVVATMRFLEPWDSSRGDPYIRINAEPGYGHMNFEWRDYAVNITDARPKKGQFRLDTHGFAYYDDTIPADVINALRGDDKNAIKKLYYRHVEEFVKKVTGAPRVIIFDHTLRKRRTELELTENNDGKEQPATMVHCDQSEKGALRRLTMNLGENESLHDVLKGRVQMINVWRPLNGPVKDWPLATMDFKTAKSNEMYSCNLYKGTDEERGQTATYTFSEAQKWFYLNEQQTDEVTVIKIWDSKVGGVSRFCAHSAFHHPRAPLDVEPRESVEVRCFAIQ</sequence>
<dbReference type="GO" id="GO:0008171">
    <property type="term" value="F:O-methyltransferase activity"/>
    <property type="evidence" value="ECO:0007669"/>
    <property type="project" value="InterPro"/>
</dbReference>
<evidence type="ECO:0000313" key="8">
    <source>
        <dbReference type="EMBL" id="KAF1950197.1"/>
    </source>
</evidence>
<feature type="domain" description="O-methyltransferase dimerisation" evidence="7">
    <location>
        <begin position="72"/>
        <end position="149"/>
    </location>
</feature>
<dbReference type="InterPro" id="IPR001077">
    <property type="entry name" value="COMT_C"/>
</dbReference>
<name>A0A6A5TMP7_9PLEO</name>
<evidence type="ECO:0000256" key="3">
    <source>
        <dbReference type="ARBA" id="ARBA00022691"/>
    </source>
</evidence>
<organism evidence="8 9">
    <name type="scientific">Byssothecium circinans</name>
    <dbReference type="NCBI Taxonomy" id="147558"/>
    <lineage>
        <taxon>Eukaryota</taxon>
        <taxon>Fungi</taxon>
        <taxon>Dikarya</taxon>
        <taxon>Ascomycota</taxon>
        <taxon>Pezizomycotina</taxon>
        <taxon>Dothideomycetes</taxon>
        <taxon>Pleosporomycetidae</taxon>
        <taxon>Pleosporales</taxon>
        <taxon>Massarineae</taxon>
        <taxon>Massarinaceae</taxon>
        <taxon>Byssothecium</taxon>
    </lineage>
</organism>
<dbReference type="NCBIfam" id="NF041278">
    <property type="entry name" value="CmcJ_NvfI_EfuI"/>
    <property type="match status" value="1"/>
</dbReference>
<dbReference type="AlphaFoldDB" id="A0A6A5TMP7"/>
<dbReference type="InterPro" id="IPR036388">
    <property type="entry name" value="WH-like_DNA-bd_sf"/>
</dbReference>
<dbReference type="GO" id="GO:0046983">
    <property type="term" value="F:protein dimerization activity"/>
    <property type="evidence" value="ECO:0007669"/>
    <property type="project" value="InterPro"/>
</dbReference>
<dbReference type="PANTHER" id="PTHR34598:SF3">
    <property type="entry name" value="OXIDOREDUCTASE AN1597"/>
    <property type="match status" value="1"/>
</dbReference>
<dbReference type="Gene3D" id="1.10.10.10">
    <property type="entry name" value="Winged helix-like DNA-binding domain superfamily/Winged helix DNA-binding domain"/>
    <property type="match status" value="1"/>
</dbReference>
<dbReference type="Pfam" id="PF08100">
    <property type="entry name" value="Dimerisation"/>
    <property type="match status" value="1"/>
</dbReference>
<reference evidence="8" key="1">
    <citation type="journal article" date="2020" name="Stud. Mycol.">
        <title>101 Dothideomycetes genomes: a test case for predicting lifestyles and emergence of pathogens.</title>
        <authorList>
            <person name="Haridas S."/>
            <person name="Albert R."/>
            <person name="Binder M."/>
            <person name="Bloem J."/>
            <person name="Labutti K."/>
            <person name="Salamov A."/>
            <person name="Andreopoulos B."/>
            <person name="Baker S."/>
            <person name="Barry K."/>
            <person name="Bills G."/>
            <person name="Bluhm B."/>
            <person name="Cannon C."/>
            <person name="Castanera R."/>
            <person name="Culley D."/>
            <person name="Daum C."/>
            <person name="Ezra D."/>
            <person name="Gonzalez J."/>
            <person name="Henrissat B."/>
            <person name="Kuo A."/>
            <person name="Liang C."/>
            <person name="Lipzen A."/>
            <person name="Lutzoni F."/>
            <person name="Magnuson J."/>
            <person name="Mondo S."/>
            <person name="Nolan M."/>
            <person name="Ohm R."/>
            <person name="Pangilinan J."/>
            <person name="Park H.-J."/>
            <person name="Ramirez L."/>
            <person name="Alfaro M."/>
            <person name="Sun H."/>
            <person name="Tritt A."/>
            <person name="Yoshinaga Y."/>
            <person name="Zwiers L.-H."/>
            <person name="Turgeon B."/>
            <person name="Goodwin S."/>
            <person name="Spatafora J."/>
            <person name="Crous P."/>
            <person name="Grigoriev I."/>
        </authorList>
    </citation>
    <scope>NUCLEOTIDE SEQUENCE</scope>
    <source>
        <strain evidence="8">CBS 675.92</strain>
    </source>
</reference>
<dbReference type="Proteomes" id="UP000800035">
    <property type="component" value="Unassembled WGS sequence"/>
</dbReference>
<feature type="domain" description="O-methyltransferase C-terminal" evidence="6">
    <location>
        <begin position="208"/>
        <end position="390"/>
    </location>
</feature>
<dbReference type="GO" id="GO:0016491">
    <property type="term" value="F:oxidoreductase activity"/>
    <property type="evidence" value="ECO:0007669"/>
    <property type="project" value="UniProtKB-KW"/>
</dbReference>
<dbReference type="InterPro" id="IPR012967">
    <property type="entry name" value="COMT_dimerisation"/>
</dbReference>
<dbReference type="OrthoDB" id="1606438at2759"/>
<dbReference type="InterPro" id="IPR029063">
    <property type="entry name" value="SAM-dependent_MTases_sf"/>
</dbReference>
<keyword evidence="1 8" id="KW-0489">Methyltransferase</keyword>
<evidence type="ECO:0000259" key="6">
    <source>
        <dbReference type="Pfam" id="PF00891"/>
    </source>
</evidence>
<dbReference type="PANTHER" id="PTHR34598">
    <property type="entry name" value="BLL6449 PROTEIN"/>
    <property type="match status" value="1"/>
</dbReference>
<dbReference type="SUPFAM" id="SSF53335">
    <property type="entry name" value="S-adenosyl-L-methionine-dependent methyltransferases"/>
    <property type="match status" value="1"/>
</dbReference>
<accession>A0A6A5TMP7</accession>
<dbReference type="InterPro" id="IPR044053">
    <property type="entry name" value="AsaB-like"/>
</dbReference>
<dbReference type="Pfam" id="PF00891">
    <property type="entry name" value="Methyltransf_2"/>
    <property type="match status" value="1"/>
</dbReference>
<protein>
    <submittedName>
        <fullName evidence="8">S-adenosyl-L-methionine-dependent methyltransferase</fullName>
    </submittedName>
</protein>
<dbReference type="InterPro" id="IPR016461">
    <property type="entry name" value="COMT-like"/>
</dbReference>
<proteinExistence type="inferred from homology"/>
<dbReference type="PROSITE" id="PS51683">
    <property type="entry name" value="SAM_OMT_II"/>
    <property type="match status" value="1"/>
</dbReference>
<evidence type="ECO:0000256" key="4">
    <source>
        <dbReference type="ARBA" id="ARBA00023002"/>
    </source>
</evidence>
<keyword evidence="4" id="KW-0560">Oxidoreductase</keyword>